<evidence type="ECO:0008006" key="3">
    <source>
        <dbReference type="Google" id="ProtNLM"/>
    </source>
</evidence>
<organism evidence="1 2">
    <name type="scientific">Candidatus Entotheonella gemina</name>
    <dbReference type="NCBI Taxonomy" id="1429439"/>
    <lineage>
        <taxon>Bacteria</taxon>
        <taxon>Pseudomonadati</taxon>
        <taxon>Nitrospinota/Tectimicrobiota group</taxon>
        <taxon>Candidatus Tectimicrobiota</taxon>
        <taxon>Candidatus Entotheonellia</taxon>
        <taxon>Candidatus Entotheonellales</taxon>
        <taxon>Candidatus Entotheonellaceae</taxon>
        <taxon>Candidatus Entotheonella</taxon>
    </lineage>
</organism>
<dbReference type="HOGENOM" id="CLU_179926_1_0_7"/>
<comment type="caution">
    <text evidence="1">The sequence shown here is derived from an EMBL/GenBank/DDBJ whole genome shotgun (WGS) entry which is preliminary data.</text>
</comment>
<dbReference type="EMBL" id="AZHX01000380">
    <property type="protein sequence ID" value="ETX07764.1"/>
    <property type="molecule type" value="Genomic_DNA"/>
</dbReference>
<accession>W4MBN9</accession>
<reference evidence="1 2" key="1">
    <citation type="journal article" date="2014" name="Nature">
        <title>An environmental bacterial taxon with a large and distinct metabolic repertoire.</title>
        <authorList>
            <person name="Wilson M.C."/>
            <person name="Mori T."/>
            <person name="Ruckert C."/>
            <person name="Uria A.R."/>
            <person name="Helf M.J."/>
            <person name="Takada K."/>
            <person name="Gernert C."/>
            <person name="Steffens U.A."/>
            <person name="Heycke N."/>
            <person name="Schmitt S."/>
            <person name="Rinke C."/>
            <person name="Helfrich E.J."/>
            <person name="Brachmann A.O."/>
            <person name="Gurgui C."/>
            <person name="Wakimoto T."/>
            <person name="Kracht M."/>
            <person name="Crusemann M."/>
            <person name="Hentschel U."/>
            <person name="Abe I."/>
            <person name="Matsunaga S."/>
            <person name="Kalinowski J."/>
            <person name="Takeyama H."/>
            <person name="Piel J."/>
        </authorList>
    </citation>
    <scope>NUCLEOTIDE SEQUENCE [LARGE SCALE GENOMIC DNA]</scope>
    <source>
        <strain evidence="2">TSY2</strain>
    </source>
</reference>
<name>W4MBN9_9BACT</name>
<dbReference type="Proteomes" id="UP000019140">
    <property type="component" value="Unassembled WGS sequence"/>
</dbReference>
<gene>
    <name evidence="1" type="ORF">ETSY2_09360</name>
</gene>
<dbReference type="SUPFAM" id="SSF47598">
    <property type="entry name" value="Ribbon-helix-helix"/>
    <property type="match status" value="1"/>
</dbReference>
<evidence type="ECO:0000313" key="1">
    <source>
        <dbReference type="EMBL" id="ETX07764.1"/>
    </source>
</evidence>
<proteinExistence type="predicted"/>
<dbReference type="Gene3D" id="1.10.1220.10">
    <property type="entry name" value="Met repressor-like"/>
    <property type="match status" value="1"/>
</dbReference>
<dbReference type="InterPro" id="IPR013321">
    <property type="entry name" value="Arc_rbn_hlx_hlx"/>
</dbReference>
<sequence>MDLAEKSRQGYTCGMKTAISIPDTVYEHAEQLARRLGKSRSQLYSEAVAEYLARHDPEAMTEAMNRVCDDVKTHPDAAWSAVACRVLERSEW</sequence>
<evidence type="ECO:0000313" key="2">
    <source>
        <dbReference type="Proteomes" id="UP000019140"/>
    </source>
</evidence>
<dbReference type="GO" id="GO:0006355">
    <property type="term" value="P:regulation of DNA-templated transcription"/>
    <property type="evidence" value="ECO:0007669"/>
    <property type="project" value="InterPro"/>
</dbReference>
<dbReference type="AlphaFoldDB" id="W4MBN9"/>
<dbReference type="InterPro" id="IPR010985">
    <property type="entry name" value="Ribbon_hlx_hlx"/>
</dbReference>
<keyword evidence="2" id="KW-1185">Reference proteome</keyword>
<protein>
    <recommendedName>
        <fullName evidence="3">Ribbon-helix-helix protein CopG domain-containing protein</fullName>
    </recommendedName>
</protein>